<name>A0A1J9Q965_9EURO</name>
<feature type="transmembrane region" description="Helical" evidence="1">
    <location>
        <begin position="30"/>
        <end position="53"/>
    </location>
</feature>
<dbReference type="PANTHER" id="PTHR35895:SF1">
    <property type="entry name" value="LIPID-BINDING SERUM GLYCOPROTEIN C-TERMINAL DOMAIN-CONTAINING PROTEIN"/>
    <property type="match status" value="1"/>
</dbReference>
<evidence type="ECO:0000313" key="3">
    <source>
        <dbReference type="Proteomes" id="UP000242791"/>
    </source>
</evidence>
<keyword evidence="1" id="KW-1133">Transmembrane helix</keyword>
<dbReference type="EMBL" id="LGTZ01002589">
    <property type="protein sequence ID" value="OJD12460.1"/>
    <property type="molecule type" value="Genomic_DNA"/>
</dbReference>
<proteinExistence type="predicted"/>
<dbReference type="Proteomes" id="UP000242791">
    <property type="component" value="Unassembled WGS sequence"/>
</dbReference>
<dbReference type="GO" id="GO:0000329">
    <property type="term" value="C:fungal-type vacuole membrane"/>
    <property type="evidence" value="ECO:0007669"/>
    <property type="project" value="InterPro"/>
</dbReference>
<organism evidence="2 3">
    <name type="scientific">Blastomyces percursus</name>
    <dbReference type="NCBI Taxonomy" id="1658174"/>
    <lineage>
        <taxon>Eukaryota</taxon>
        <taxon>Fungi</taxon>
        <taxon>Dikarya</taxon>
        <taxon>Ascomycota</taxon>
        <taxon>Pezizomycotina</taxon>
        <taxon>Eurotiomycetes</taxon>
        <taxon>Eurotiomycetidae</taxon>
        <taxon>Onygenales</taxon>
        <taxon>Ajellomycetaceae</taxon>
        <taxon>Blastomyces</taxon>
    </lineage>
</organism>
<keyword evidence="3" id="KW-1185">Reference proteome</keyword>
<dbReference type="OrthoDB" id="10039566at2759"/>
<reference evidence="2 3" key="1">
    <citation type="submission" date="2015-08" db="EMBL/GenBank/DDBJ databases">
        <title>Emmonsia species relationships and genome sequence.</title>
        <authorList>
            <person name="Cuomo C.A."/>
            <person name="Schwartz I.S."/>
            <person name="Kenyon C."/>
            <person name="De Hoog G.S."/>
            <person name="Govender N.P."/>
            <person name="Botha A."/>
            <person name="Moreno L."/>
            <person name="De Vries M."/>
            <person name="Munoz J.F."/>
            <person name="Stielow J.B."/>
        </authorList>
    </citation>
    <scope>NUCLEOTIDE SEQUENCE [LARGE SCALE GENOMIC DNA]</scope>
    <source>
        <strain evidence="2 3">EI222</strain>
    </source>
</reference>
<sequence>MSDKVEAAPIEMAPKPGFGARVKASFKRFWWLYLGIFIAVVLVVVLPVIYVGYPNIAQRDVNRSTLTINSMEITDPKPDSFHIKVDQTIGSKSKFHPQLDAFNATVATAGSGKPFFTLEVPPVKAVDGANAVIDQIVMPDLESFTAYSIQVMKSETVDLEIKGETGLKEGSLPKTTVDYHKVITTKGLNALKGFEVKHFELASRQPDGSNMLGEVFIPNPSVLTLTLGNVTLDLSVDGTKIGISKLPDLVIRPGDNLVKMRSTVELTQIFPFINGDDAKYKNGVIPVTIVGKSAVYDGKELPYFTAALSSNTLQIEMDLAPLLGLGGK</sequence>
<dbReference type="InterPro" id="IPR046368">
    <property type="entry name" value="Tag1"/>
</dbReference>
<accession>A0A1J9Q965</accession>
<evidence type="ECO:0000313" key="2">
    <source>
        <dbReference type="EMBL" id="OJD12460.1"/>
    </source>
</evidence>
<comment type="caution">
    <text evidence="2">The sequence shown here is derived from an EMBL/GenBank/DDBJ whole genome shotgun (WGS) entry which is preliminary data.</text>
</comment>
<dbReference type="AlphaFoldDB" id="A0A1J9Q965"/>
<evidence type="ECO:0000256" key="1">
    <source>
        <dbReference type="SAM" id="Phobius"/>
    </source>
</evidence>
<gene>
    <name evidence="2" type="ORF">ACJ73_09346</name>
</gene>
<keyword evidence="1" id="KW-0812">Transmembrane</keyword>
<keyword evidence="1" id="KW-0472">Membrane</keyword>
<dbReference type="VEuPathDB" id="FungiDB:ACJ73_09346"/>
<dbReference type="PANTHER" id="PTHR35895">
    <property type="entry name" value="CHROMOSOME 16, WHOLE GENOME SHOTGUN SEQUENCE"/>
    <property type="match status" value="1"/>
</dbReference>
<dbReference type="Pfam" id="PF12505">
    <property type="entry name" value="DUF3712"/>
    <property type="match status" value="1"/>
</dbReference>
<protein>
    <submittedName>
        <fullName evidence="2">Uncharacterized protein</fullName>
    </submittedName>
</protein>
<dbReference type="STRING" id="1658174.A0A1J9Q965"/>
<dbReference type="InterPro" id="IPR022185">
    <property type="entry name" value="DUF3712"/>
</dbReference>